<evidence type="ECO:0000313" key="3">
    <source>
        <dbReference type="EMBL" id="SPE27141.1"/>
    </source>
</evidence>
<name>A0A2N9LV85_9BACT</name>
<sequence length="320" mass="35577">MIHLHFNLQLVQFFVDHRIVSLTRLFVFASFFGSAAFYILLTSFLFVAWDKRQAIRISVLILLTILINDVLKIFIKNPRPFIEQGTYRQKWAVSPRDATILATEYSTPSGHAMGSSAFYFYLFTLVRNRFVRVILVVAVVLIGASRPYLGVHYVEDVLLGWLVGLVLAGGAIRYIAQLAEIWETVPYGLQIVIALAASFAVWLLALALDGRINDQVRELTAYSGLLTGIVVGFPLELRITNFDPHSGGAMAKILRYAISLGVMAFVLFALKLAWRPFAASETAFGCALEYVRYVAAESAAIFVAPLIFCKLKLADLGSRA</sequence>
<dbReference type="OrthoDB" id="9789113at2"/>
<organism evidence="3 4">
    <name type="scientific">Candidatus Sulfuritelmatomonas gaucii</name>
    <dbReference type="NCBI Taxonomy" id="2043161"/>
    <lineage>
        <taxon>Bacteria</taxon>
        <taxon>Pseudomonadati</taxon>
        <taxon>Acidobacteriota</taxon>
        <taxon>Terriglobia</taxon>
        <taxon>Terriglobales</taxon>
        <taxon>Acidobacteriaceae</taxon>
        <taxon>Candidatus Sulfuritelmatomonas</taxon>
    </lineage>
</organism>
<feature type="transmembrane region" description="Helical" evidence="1">
    <location>
        <begin position="220"/>
        <end position="241"/>
    </location>
</feature>
<dbReference type="InterPro" id="IPR000326">
    <property type="entry name" value="PAP2/HPO"/>
</dbReference>
<feature type="transmembrane region" description="Helical" evidence="1">
    <location>
        <begin position="253"/>
        <end position="270"/>
    </location>
</feature>
<feature type="transmembrane region" description="Helical" evidence="1">
    <location>
        <begin position="25"/>
        <end position="49"/>
    </location>
</feature>
<keyword evidence="1" id="KW-1133">Transmembrane helix</keyword>
<dbReference type="Proteomes" id="UP000239735">
    <property type="component" value="Unassembled WGS sequence"/>
</dbReference>
<evidence type="ECO:0000259" key="2">
    <source>
        <dbReference type="SMART" id="SM00014"/>
    </source>
</evidence>
<gene>
    <name evidence="3" type="ORF">SBA5_580020</name>
</gene>
<proteinExistence type="predicted"/>
<dbReference type="Gene3D" id="1.20.144.10">
    <property type="entry name" value="Phosphatidic acid phosphatase type 2/haloperoxidase"/>
    <property type="match status" value="1"/>
</dbReference>
<feature type="transmembrane region" description="Helical" evidence="1">
    <location>
        <begin position="187"/>
        <end position="208"/>
    </location>
</feature>
<dbReference type="PANTHER" id="PTHR14969:SF13">
    <property type="entry name" value="AT30094P"/>
    <property type="match status" value="1"/>
</dbReference>
<feature type="transmembrane region" description="Helical" evidence="1">
    <location>
        <begin position="130"/>
        <end position="151"/>
    </location>
</feature>
<evidence type="ECO:0000313" key="4">
    <source>
        <dbReference type="Proteomes" id="UP000239735"/>
    </source>
</evidence>
<accession>A0A2N9LV85</accession>
<dbReference type="PANTHER" id="PTHR14969">
    <property type="entry name" value="SPHINGOSINE-1-PHOSPHATE PHOSPHOHYDROLASE"/>
    <property type="match status" value="1"/>
</dbReference>
<dbReference type="SUPFAM" id="SSF48317">
    <property type="entry name" value="Acid phosphatase/Vanadium-dependent haloperoxidase"/>
    <property type="match status" value="1"/>
</dbReference>
<dbReference type="AlphaFoldDB" id="A0A2N9LV85"/>
<feature type="transmembrane region" description="Helical" evidence="1">
    <location>
        <begin position="55"/>
        <end position="75"/>
    </location>
</feature>
<protein>
    <recommendedName>
        <fullName evidence="2">Phosphatidic acid phosphatase type 2/haloperoxidase domain-containing protein</fullName>
    </recommendedName>
</protein>
<dbReference type="EMBL" id="OKRB01000117">
    <property type="protein sequence ID" value="SPE27141.1"/>
    <property type="molecule type" value="Genomic_DNA"/>
</dbReference>
<dbReference type="InterPro" id="IPR036938">
    <property type="entry name" value="PAP2/HPO_sf"/>
</dbReference>
<feature type="transmembrane region" description="Helical" evidence="1">
    <location>
        <begin position="157"/>
        <end position="175"/>
    </location>
</feature>
<reference evidence="4" key="1">
    <citation type="submission" date="2018-02" db="EMBL/GenBank/DDBJ databases">
        <authorList>
            <person name="Hausmann B."/>
        </authorList>
    </citation>
    <scope>NUCLEOTIDE SEQUENCE [LARGE SCALE GENOMIC DNA]</scope>
    <source>
        <strain evidence="4">Peat soil MAG SbA5</strain>
    </source>
</reference>
<keyword evidence="1" id="KW-0472">Membrane</keyword>
<dbReference type="Pfam" id="PF01569">
    <property type="entry name" value="PAP2"/>
    <property type="match status" value="1"/>
</dbReference>
<dbReference type="SMART" id="SM00014">
    <property type="entry name" value="acidPPc"/>
    <property type="match status" value="1"/>
</dbReference>
<evidence type="ECO:0000256" key="1">
    <source>
        <dbReference type="SAM" id="Phobius"/>
    </source>
</evidence>
<keyword evidence="1" id="KW-0812">Transmembrane</keyword>
<feature type="domain" description="Phosphatidic acid phosphatase type 2/haloperoxidase" evidence="2">
    <location>
        <begin position="55"/>
        <end position="172"/>
    </location>
</feature>